<sequence>MVGRNDCAEQKLNNATGDWVDSSRAWDGLYFMNGFAIRDGGKSGAATNGNIRVYDAATQEWVVTFFSTPIYSSSTWRGKMEGEELVLRQPQKAPGTDFDGFSTLTFSNLSAQGFDWTGAWVSEDGSLVFPFWRVQCQKVATSQRFE</sequence>
<accession>A0A2A4XIQ5</accession>
<evidence type="ECO:0000313" key="2">
    <source>
        <dbReference type="Proteomes" id="UP000218767"/>
    </source>
</evidence>
<dbReference type="Proteomes" id="UP000218767">
    <property type="component" value="Unassembled WGS sequence"/>
</dbReference>
<gene>
    <name evidence="1" type="ORF">COB20_00775</name>
</gene>
<protein>
    <submittedName>
        <fullName evidence="1">Uncharacterized protein</fullName>
    </submittedName>
</protein>
<dbReference type="AlphaFoldDB" id="A0A2A4XIQ5"/>
<evidence type="ECO:0000313" key="1">
    <source>
        <dbReference type="EMBL" id="PCI82171.1"/>
    </source>
</evidence>
<reference evidence="2" key="1">
    <citation type="submission" date="2017-08" db="EMBL/GenBank/DDBJ databases">
        <title>A dynamic microbial community with high functional redundancy inhabits the cold, oxic subseafloor aquifer.</title>
        <authorList>
            <person name="Tully B.J."/>
            <person name="Wheat C.G."/>
            <person name="Glazer B.T."/>
            <person name="Huber J.A."/>
        </authorList>
    </citation>
    <scope>NUCLEOTIDE SEQUENCE [LARGE SCALE GENOMIC DNA]</scope>
</reference>
<dbReference type="EMBL" id="NVUL01000002">
    <property type="protein sequence ID" value="PCI82171.1"/>
    <property type="molecule type" value="Genomic_DNA"/>
</dbReference>
<comment type="caution">
    <text evidence="1">The sequence shown here is derived from an EMBL/GenBank/DDBJ whole genome shotgun (WGS) entry which is preliminary data.</text>
</comment>
<proteinExistence type="predicted"/>
<organism evidence="1 2">
    <name type="scientific">SAR86 cluster bacterium</name>
    <dbReference type="NCBI Taxonomy" id="2030880"/>
    <lineage>
        <taxon>Bacteria</taxon>
        <taxon>Pseudomonadati</taxon>
        <taxon>Pseudomonadota</taxon>
        <taxon>Gammaproteobacteria</taxon>
        <taxon>SAR86 cluster</taxon>
    </lineage>
</organism>
<name>A0A2A4XIQ5_9GAMM</name>